<protein>
    <submittedName>
        <fullName evidence="7">Urea ABC transporter permease</fullName>
    </submittedName>
</protein>
<feature type="transmembrane region" description="Helical" evidence="6">
    <location>
        <begin position="94"/>
        <end position="111"/>
    </location>
</feature>
<dbReference type="CDD" id="cd06581">
    <property type="entry name" value="TM_PBP1_LivM_like"/>
    <property type="match status" value="1"/>
</dbReference>
<dbReference type="Proteomes" id="UP001596434">
    <property type="component" value="Unassembled WGS sequence"/>
</dbReference>
<proteinExistence type="predicted"/>
<dbReference type="AlphaFoldDB" id="A0ABD5ZZZ9"/>
<evidence type="ECO:0000313" key="8">
    <source>
        <dbReference type="Proteomes" id="UP001596434"/>
    </source>
</evidence>
<gene>
    <name evidence="7" type="ORF">ACFQKE_12555</name>
</gene>
<keyword evidence="2" id="KW-1003">Cell membrane</keyword>
<dbReference type="PANTHER" id="PTHR30482">
    <property type="entry name" value="HIGH-AFFINITY BRANCHED-CHAIN AMINO ACID TRANSPORT SYSTEM PERMEASE"/>
    <property type="match status" value="1"/>
</dbReference>
<evidence type="ECO:0000256" key="6">
    <source>
        <dbReference type="SAM" id="Phobius"/>
    </source>
</evidence>
<keyword evidence="8" id="KW-1185">Reference proteome</keyword>
<comment type="subcellular location">
    <subcellularLocation>
        <location evidence="1">Cell membrane</location>
        <topology evidence="1">Multi-pass membrane protein</topology>
    </subcellularLocation>
</comment>
<dbReference type="RefSeq" id="WP_379704646.1">
    <property type="nucleotide sequence ID" value="NZ_JBHTAT010000001.1"/>
</dbReference>
<dbReference type="Pfam" id="PF02653">
    <property type="entry name" value="BPD_transp_2"/>
    <property type="match status" value="1"/>
</dbReference>
<organism evidence="7 8">
    <name type="scientific">Haloplanus litoreus</name>
    <dbReference type="NCBI Taxonomy" id="767515"/>
    <lineage>
        <taxon>Archaea</taxon>
        <taxon>Methanobacteriati</taxon>
        <taxon>Methanobacteriota</taxon>
        <taxon>Stenosarchaea group</taxon>
        <taxon>Halobacteria</taxon>
        <taxon>Halobacteriales</taxon>
        <taxon>Haloferacaceae</taxon>
        <taxon>Haloplanus</taxon>
    </lineage>
</organism>
<dbReference type="GO" id="GO:0005886">
    <property type="term" value="C:plasma membrane"/>
    <property type="evidence" value="ECO:0007669"/>
    <property type="project" value="UniProtKB-SubCell"/>
</dbReference>
<dbReference type="InterPro" id="IPR001851">
    <property type="entry name" value="ABC_transp_permease"/>
</dbReference>
<dbReference type="InterPro" id="IPR043428">
    <property type="entry name" value="LivM-like"/>
</dbReference>
<keyword evidence="3 6" id="KW-0812">Transmembrane</keyword>
<dbReference type="PANTHER" id="PTHR30482:SF10">
    <property type="entry name" value="HIGH-AFFINITY BRANCHED-CHAIN AMINO ACID TRANSPORT PROTEIN BRAE"/>
    <property type="match status" value="1"/>
</dbReference>
<keyword evidence="5 6" id="KW-0472">Membrane</keyword>
<feature type="transmembrane region" description="Helical" evidence="6">
    <location>
        <begin position="69"/>
        <end position="88"/>
    </location>
</feature>
<reference evidence="7 8" key="1">
    <citation type="journal article" date="2019" name="Int. J. Syst. Evol. Microbiol.">
        <title>The Global Catalogue of Microorganisms (GCM) 10K type strain sequencing project: providing services to taxonomists for standard genome sequencing and annotation.</title>
        <authorList>
            <consortium name="The Broad Institute Genomics Platform"/>
            <consortium name="The Broad Institute Genome Sequencing Center for Infectious Disease"/>
            <person name="Wu L."/>
            <person name="Ma J."/>
        </authorList>
    </citation>
    <scope>NUCLEOTIDE SEQUENCE [LARGE SCALE GENOMIC DNA]</scope>
    <source>
        <strain evidence="7 8">GX21</strain>
    </source>
</reference>
<sequence>MAGETTTGVEPSTADTPEGPIARIRNALEGPNTLGNSRAFWVAFVALVGFLFVYPALRTTYYVSNTAFLLASAFLGLSLGLVWGYAGIFSFGQVAFYGVAGYTFGVVSINITGPLGTVAGMAVAVFVAAAFAFLIGYFMFYGGVSDVYVAIITLAVTLVLNTFMGQTAGDEWAIGAARLGGFNGMTEIPSLALGVGGTAVRIADVPYYYFVVGTLLLTYLGLRVLVNSDIGYVMVGIRENEERTELFGYDTQRVKLGTFTLGGALAGFGGVVYASWGNYIDPSVFGLTFAALPIIWVATGGRKWLSGAVIGTYVVSFISQKLSVFGGGFSQVILGGLLLVVILGLPEGFVPQIHARLPWLLDRLPNGGDSS</sequence>
<evidence type="ECO:0000256" key="3">
    <source>
        <dbReference type="ARBA" id="ARBA00022692"/>
    </source>
</evidence>
<accession>A0ABD5ZZZ9</accession>
<comment type="caution">
    <text evidence="7">The sequence shown here is derived from an EMBL/GenBank/DDBJ whole genome shotgun (WGS) entry which is preliminary data.</text>
</comment>
<evidence type="ECO:0000256" key="5">
    <source>
        <dbReference type="ARBA" id="ARBA00023136"/>
    </source>
</evidence>
<evidence type="ECO:0000256" key="2">
    <source>
        <dbReference type="ARBA" id="ARBA00022475"/>
    </source>
</evidence>
<name>A0ABD5ZZZ9_9EURY</name>
<feature type="transmembrane region" description="Helical" evidence="6">
    <location>
        <begin position="39"/>
        <end position="57"/>
    </location>
</feature>
<feature type="transmembrane region" description="Helical" evidence="6">
    <location>
        <begin position="118"/>
        <end position="141"/>
    </location>
</feature>
<dbReference type="EMBL" id="JBHTAT010000001">
    <property type="protein sequence ID" value="MFC7256114.1"/>
    <property type="molecule type" value="Genomic_DNA"/>
</dbReference>
<dbReference type="GeneID" id="96954495"/>
<feature type="transmembrane region" description="Helical" evidence="6">
    <location>
        <begin position="256"/>
        <end position="276"/>
    </location>
</feature>
<evidence type="ECO:0000256" key="4">
    <source>
        <dbReference type="ARBA" id="ARBA00022989"/>
    </source>
</evidence>
<feature type="transmembrane region" description="Helical" evidence="6">
    <location>
        <begin position="207"/>
        <end position="235"/>
    </location>
</feature>
<evidence type="ECO:0000313" key="7">
    <source>
        <dbReference type="EMBL" id="MFC7256114.1"/>
    </source>
</evidence>
<evidence type="ECO:0000256" key="1">
    <source>
        <dbReference type="ARBA" id="ARBA00004651"/>
    </source>
</evidence>
<feature type="transmembrane region" description="Helical" evidence="6">
    <location>
        <begin position="147"/>
        <end position="164"/>
    </location>
</feature>
<keyword evidence="4 6" id="KW-1133">Transmembrane helix</keyword>
<feature type="transmembrane region" description="Helical" evidence="6">
    <location>
        <begin position="322"/>
        <end position="345"/>
    </location>
</feature>